<evidence type="ECO:0000313" key="2">
    <source>
        <dbReference type="Proteomes" id="UP000008922"/>
    </source>
</evidence>
<protein>
    <submittedName>
        <fullName evidence="1">Uncharacterized protein</fullName>
    </submittedName>
</protein>
<accession>E8N136</accession>
<keyword evidence="2" id="KW-1185">Reference proteome</keyword>
<dbReference type="KEGG" id="atm:ANT_27530"/>
<reference evidence="1 2" key="1">
    <citation type="submission" date="2010-12" db="EMBL/GenBank/DDBJ databases">
        <title>Whole genome sequence of Anaerolinea thermophila UNI-1.</title>
        <authorList>
            <person name="Narita-Yamada S."/>
            <person name="Kishi E."/>
            <person name="Watanabe Y."/>
            <person name="Takasaki K."/>
            <person name="Ankai A."/>
            <person name="Oguchi A."/>
            <person name="Fukui S."/>
            <person name="Takahashi M."/>
            <person name="Yashiro I."/>
            <person name="Hosoyama A."/>
            <person name="Sekiguchi Y."/>
            <person name="Hanada S."/>
            <person name="Fujita N."/>
        </authorList>
    </citation>
    <scope>NUCLEOTIDE SEQUENCE [LARGE SCALE GENOMIC DNA]</scope>
    <source>
        <strain evidence="2">DSM 14523 / JCM 11388 / NBRC 100420 / UNI-1</strain>
    </source>
</reference>
<dbReference type="STRING" id="926569.ANT_27530"/>
<dbReference type="AlphaFoldDB" id="E8N136"/>
<dbReference type="OrthoDB" id="5526340at2"/>
<dbReference type="Proteomes" id="UP000008922">
    <property type="component" value="Chromosome"/>
</dbReference>
<organism evidence="1 2">
    <name type="scientific">Anaerolinea thermophila (strain DSM 14523 / JCM 11388 / NBRC 100420 / UNI-1)</name>
    <dbReference type="NCBI Taxonomy" id="926569"/>
    <lineage>
        <taxon>Bacteria</taxon>
        <taxon>Bacillati</taxon>
        <taxon>Chloroflexota</taxon>
        <taxon>Anaerolineae</taxon>
        <taxon>Anaerolineales</taxon>
        <taxon>Anaerolineaceae</taxon>
        <taxon>Anaerolinea</taxon>
    </lineage>
</organism>
<sequence>MSEAYLFGWAEASSLREAWEGALKQTFARPAWLQAVHWLVEMHPEGLETIPHYLWGAGFPQAHLALHAVLRSLREGEVDLCLFLEGSAHGAAAFLLGSPQAVGRWNLPPHARLTPLGGGLPDALEVVVRQRAQAWLGEDVSAGEVLSVSPAEGLVRGILRGLAQVKQSSQPVILLSRDRWSGLATLIEAL</sequence>
<dbReference type="HOGENOM" id="CLU_1425327_0_0_0"/>
<dbReference type="RefSeq" id="WP_013561127.1">
    <property type="nucleotide sequence ID" value="NC_014960.1"/>
</dbReference>
<dbReference type="EMBL" id="AP012029">
    <property type="protein sequence ID" value="BAJ64779.1"/>
    <property type="molecule type" value="Genomic_DNA"/>
</dbReference>
<evidence type="ECO:0000313" key="1">
    <source>
        <dbReference type="EMBL" id="BAJ64779.1"/>
    </source>
</evidence>
<gene>
    <name evidence="1" type="ordered locus">ANT_27530</name>
</gene>
<proteinExistence type="predicted"/>
<dbReference type="InParanoid" id="E8N136"/>
<name>E8N136_ANATU</name>